<protein>
    <submittedName>
        <fullName evidence="2">Uncharacterized protein</fullName>
    </submittedName>
</protein>
<feature type="region of interest" description="Disordered" evidence="1">
    <location>
        <begin position="64"/>
        <end position="89"/>
    </location>
</feature>
<feature type="compositionally biased region" description="Polar residues" evidence="1">
    <location>
        <begin position="75"/>
        <end position="89"/>
    </location>
</feature>
<evidence type="ECO:0000256" key="1">
    <source>
        <dbReference type="SAM" id="MobiDB-lite"/>
    </source>
</evidence>
<gene>
    <name evidence="2" type="ORF">EZS28_023650</name>
</gene>
<name>A0A5J4VEK1_9EUKA</name>
<dbReference type="Proteomes" id="UP000324800">
    <property type="component" value="Unassembled WGS sequence"/>
</dbReference>
<accession>A0A5J4VEK1</accession>
<dbReference type="EMBL" id="SNRW01007695">
    <property type="protein sequence ID" value="KAA6380824.1"/>
    <property type="molecule type" value="Genomic_DNA"/>
</dbReference>
<evidence type="ECO:0000313" key="3">
    <source>
        <dbReference type="Proteomes" id="UP000324800"/>
    </source>
</evidence>
<organism evidence="2 3">
    <name type="scientific">Streblomastix strix</name>
    <dbReference type="NCBI Taxonomy" id="222440"/>
    <lineage>
        <taxon>Eukaryota</taxon>
        <taxon>Metamonada</taxon>
        <taxon>Preaxostyla</taxon>
        <taxon>Oxymonadida</taxon>
        <taxon>Streblomastigidae</taxon>
        <taxon>Streblomastix</taxon>
    </lineage>
</organism>
<sequence>MEDFIFIVISMDLNYGEHQTYKFINVIILMWIYGRFRSEPTRRKRPYIPQSQNDKFKNFCQKSGTSKIKQKPQLKESNPQLYDSAGGQNQDTFTYSNKFELRTSSKKSVKQIGSAMKVHIGQTVISMFLLINKIALKGQLQKLLFQKNCKKIPSQKLLKSNSNGRAKTLQCLKKVKQDGEKLWIINYLILIFNVTTLRQKITKHFESYYTMETGQQSYNQRLHSITSQQNPIFVHFQCSNSKEDPTFTQQYALKSEILLQSFTKL</sequence>
<comment type="caution">
    <text evidence="2">The sequence shown here is derived from an EMBL/GenBank/DDBJ whole genome shotgun (WGS) entry which is preliminary data.</text>
</comment>
<dbReference type="AlphaFoldDB" id="A0A5J4VEK1"/>
<evidence type="ECO:0000313" key="2">
    <source>
        <dbReference type="EMBL" id="KAA6380824.1"/>
    </source>
</evidence>
<reference evidence="2 3" key="1">
    <citation type="submission" date="2019-03" db="EMBL/GenBank/DDBJ databases">
        <title>Single cell metagenomics reveals metabolic interactions within the superorganism composed of flagellate Streblomastix strix and complex community of Bacteroidetes bacteria on its surface.</title>
        <authorList>
            <person name="Treitli S.C."/>
            <person name="Kolisko M."/>
            <person name="Husnik F."/>
            <person name="Keeling P."/>
            <person name="Hampl V."/>
        </authorList>
    </citation>
    <scope>NUCLEOTIDE SEQUENCE [LARGE SCALE GENOMIC DNA]</scope>
    <source>
        <strain evidence="2">ST1C</strain>
    </source>
</reference>
<proteinExistence type="predicted"/>